<dbReference type="InterPro" id="IPR006657">
    <property type="entry name" value="MoPterin_dinucl-bd_dom"/>
</dbReference>
<dbReference type="AlphaFoldDB" id="A0A7W0C9Y8"/>
<dbReference type="Gene3D" id="3.40.228.10">
    <property type="entry name" value="Dimethylsulfoxide Reductase, domain 2"/>
    <property type="match status" value="1"/>
</dbReference>
<organism evidence="10 11">
    <name type="scientific">Desulfosalsimonas propionicica</name>
    <dbReference type="NCBI Taxonomy" id="332175"/>
    <lineage>
        <taxon>Bacteria</taxon>
        <taxon>Pseudomonadati</taxon>
        <taxon>Thermodesulfobacteriota</taxon>
        <taxon>Desulfobacteria</taxon>
        <taxon>Desulfobacterales</taxon>
        <taxon>Desulfosalsimonadaceae</taxon>
        <taxon>Desulfosalsimonas</taxon>
    </lineage>
</organism>
<keyword evidence="3" id="KW-0500">Molybdenum</keyword>
<evidence type="ECO:0000256" key="6">
    <source>
        <dbReference type="ARBA" id="ARBA00023002"/>
    </source>
</evidence>
<dbReference type="SMART" id="SM00926">
    <property type="entry name" value="Molybdop_Fe4S4"/>
    <property type="match status" value="1"/>
</dbReference>
<dbReference type="Pfam" id="PF01568">
    <property type="entry name" value="Molydop_binding"/>
    <property type="match status" value="1"/>
</dbReference>
<dbReference type="InterPro" id="IPR037946">
    <property type="entry name" value="MopB_CT_Tetrathionate"/>
</dbReference>
<comment type="caution">
    <text evidence="10">The sequence shown here is derived from an EMBL/GenBank/DDBJ whole genome shotgun (WGS) entry which is preliminary data.</text>
</comment>
<evidence type="ECO:0000256" key="2">
    <source>
        <dbReference type="ARBA" id="ARBA00022485"/>
    </source>
</evidence>
<evidence type="ECO:0000313" key="10">
    <source>
        <dbReference type="EMBL" id="MBA2881858.1"/>
    </source>
</evidence>
<dbReference type="Pfam" id="PF00384">
    <property type="entry name" value="Molybdopterin"/>
    <property type="match status" value="1"/>
</dbReference>
<evidence type="ECO:0000256" key="1">
    <source>
        <dbReference type="ARBA" id="ARBA00010312"/>
    </source>
</evidence>
<dbReference type="InterPro" id="IPR006963">
    <property type="entry name" value="Mopterin_OxRdtase_4Fe-4S_dom"/>
</dbReference>
<dbReference type="CDD" id="cd02780">
    <property type="entry name" value="MopB_CT_Tetrathionate_Arsenate-R"/>
    <property type="match status" value="1"/>
</dbReference>
<dbReference type="PROSITE" id="PS51669">
    <property type="entry name" value="4FE4S_MOW_BIS_MGD"/>
    <property type="match status" value="1"/>
</dbReference>
<dbReference type="CDD" id="cd02757">
    <property type="entry name" value="MopB_Arsenate-R"/>
    <property type="match status" value="1"/>
</dbReference>
<dbReference type="GO" id="GO:0051539">
    <property type="term" value="F:4 iron, 4 sulfur cluster binding"/>
    <property type="evidence" value="ECO:0007669"/>
    <property type="project" value="UniProtKB-KW"/>
</dbReference>
<dbReference type="PANTHER" id="PTHR43742">
    <property type="entry name" value="TRIMETHYLAMINE-N-OXIDE REDUCTASE"/>
    <property type="match status" value="1"/>
</dbReference>
<dbReference type="Gene3D" id="2.20.25.90">
    <property type="entry name" value="ADC-like domains"/>
    <property type="match status" value="1"/>
</dbReference>
<keyword evidence="6" id="KW-0560">Oxidoreductase</keyword>
<evidence type="ECO:0000259" key="9">
    <source>
        <dbReference type="PROSITE" id="PS51669"/>
    </source>
</evidence>
<comment type="similarity">
    <text evidence="1">Belongs to the prokaryotic molybdopterin-containing oxidoreductase family.</text>
</comment>
<keyword evidence="8" id="KW-0411">Iron-sulfur</keyword>
<evidence type="ECO:0000313" key="11">
    <source>
        <dbReference type="Proteomes" id="UP000525298"/>
    </source>
</evidence>
<dbReference type="RefSeq" id="WP_220128360.1">
    <property type="nucleotide sequence ID" value="NZ_JACDUS010000005.1"/>
</dbReference>
<reference evidence="10 11" key="1">
    <citation type="submission" date="2020-07" db="EMBL/GenBank/DDBJ databases">
        <title>Genomic Encyclopedia of Type Strains, Phase IV (KMG-IV): sequencing the most valuable type-strain genomes for metagenomic binning, comparative biology and taxonomic classification.</title>
        <authorList>
            <person name="Goeker M."/>
        </authorList>
    </citation>
    <scope>NUCLEOTIDE SEQUENCE [LARGE SCALE GENOMIC DNA]</scope>
    <source>
        <strain evidence="10 11">DSM 17721</strain>
    </source>
</reference>
<keyword evidence="5" id="KW-0732">Signal</keyword>
<accession>A0A7W0C9Y8</accession>
<evidence type="ECO:0000256" key="7">
    <source>
        <dbReference type="ARBA" id="ARBA00023004"/>
    </source>
</evidence>
<dbReference type="GO" id="GO:0046872">
    <property type="term" value="F:metal ion binding"/>
    <property type="evidence" value="ECO:0007669"/>
    <property type="project" value="UniProtKB-KW"/>
</dbReference>
<keyword evidence="4" id="KW-0479">Metal-binding</keyword>
<dbReference type="GO" id="GO:0043546">
    <property type="term" value="F:molybdopterin cofactor binding"/>
    <property type="evidence" value="ECO:0007669"/>
    <property type="project" value="InterPro"/>
</dbReference>
<dbReference type="Gene3D" id="3.30.2070.10">
    <property type="entry name" value="Formate dehydrogenase/DMSO reductase"/>
    <property type="match status" value="1"/>
</dbReference>
<dbReference type="InterPro" id="IPR006311">
    <property type="entry name" value="TAT_signal"/>
</dbReference>
<dbReference type="Pfam" id="PF04879">
    <property type="entry name" value="Molybdop_Fe4S4"/>
    <property type="match status" value="1"/>
</dbReference>
<name>A0A7W0C9Y8_9BACT</name>
<gene>
    <name evidence="10" type="ORF">HNR65_002189</name>
</gene>
<dbReference type="Gene3D" id="3.40.50.740">
    <property type="match status" value="1"/>
</dbReference>
<protein>
    <submittedName>
        <fullName evidence="10">Anaerobic selenocysteine-containing dehydrogenase</fullName>
    </submittedName>
</protein>
<keyword evidence="11" id="KW-1185">Reference proteome</keyword>
<dbReference type="EMBL" id="JACDUS010000005">
    <property type="protein sequence ID" value="MBA2881858.1"/>
    <property type="molecule type" value="Genomic_DNA"/>
</dbReference>
<evidence type="ECO:0000256" key="5">
    <source>
        <dbReference type="ARBA" id="ARBA00022729"/>
    </source>
</evidence>
<evidence type="ECO:0000256" key="3">
    <source>
        <dbReference type="ARBA" id="ARBA00022505"/>
    </source>
</evidence>
<dbReference type="Gene3D" id="2.40.40.20">
    <property type="match status" value="1"/>
</dbReference>
<dbReference type="InterPro" id="IPR009010">
    <property type="entry name" value="Asp_de-COase-like_dom_sf"/>
</dbReference>
<dbReference type="PANTHER" id="PTHR43742:SF9">
    <property type="entry name" value="TETRATHIONATE REDUCTASE SUBUNIT A"/>
    <property type="match status" value="1"/>
</dbReference>
<keyword evidence="7" id="KW-0408">Iron</keyword>
<dbReference type="SUPFAM" id="SSF53706">
    <property type="entry name" value="Formate dehydrogenase/DMSO reductase, domains 1-3"/>
    <property type="match status" value="1"/>
</dbReference>
<dbReference type="InterPro" id="IPR006656">
    <property type="entry name" value="Mopterin_OxRdtase"/>
</dbReference>
<sequence length="856" mass="95968">MKKDESMTSAGSGGIEISRRAFVKSSLAAGAVLGSGLSLSAFTPLKKASAQTGTQTGQWLPAACQGCTSWCAKQVYVIDGRAVKVRGNPHSKVNGGASCPRAHMALQQLYDPDRIKVPMKRTNPEKGRDQDPKFVPVSWDEALDMMADRIMELRKKGESHKYMLMRGRYTYMRDILYGSMTKLIGSPNNISHSAICAEGEKFGPYYTEGFWGYRQYDVENTRYILLWGADPLAANRQVSYYSKAWGTTLDQAKVAIVEPRLSATAAKADEWIPAKPGYDGALAVAMAHVILTEGLWYKDFVGDFKDGENRFIEGREVDEDLFAEKHSHGVVRWWNLALKDKTPQWAEKISGVEAAQIRRVAVEFAEAAPRAISWLGGGPVMQVRGGYASMACHALNGLVGACDNLGGTMVSNKEYTSGFPGYDQYLDDIAKKGTQHEKIDQRGRLEFPCLKKGKSGGGVITNRAADGIADEDPYEIKMAIAYMNNFNFSAPHGQRWDKALSKIPFLVHITTNASEFSWFADLVLPDTHHMFEKWGYLKSTGNGYRHVPLLQPIIDMPFDFKIDETEIPFLLGKKLAERGFDNLHRYHVEQFADPETGKSPEDEKQFSEYATKIATRDLWDPKRYKGGDKINGWEEFKKIGVWNSDPYPYRARWGKMKTETGKFEFYSQTLKTALENHAKKHDTNMDHVLEVCKYEARGELAFVPHHEEPYVHGDPEEYPLLFVDHKARLNREGRSANCSWYYELKDLDPGDVNYQDAAKFNPRDAAALGIEKGDKIKIISPVGEIECTTTLWEGVRPGCVAKCYGQGHWAYGSRAAEVFGKKPRGGNNNYILPADYDRLSGASAYYSTTRVKIVKL</sequence>
<keyword evidence="2" id="KW-0004">4Fe-4S</keyword>
<evidence type="ECO:0000256" key="4">
    <source>
        <dbReference type="ARBA" id="ARBA00022723"/>
    </source>
</evidence>
<dbReference type="Proteomes" id="UP000525298">
    <property type="component" value="Unassembled WGS sequence"/>
</dbReference>
<dbReference type="SUPFAM" id="SSF50692">
    <property type="entry name" value="ADC-like"/>
    <property type="match status" value="1"/>
</dbReference>
<feature type="domain" description="4Fe-4S Mo/W bis-MGD-type" evidence="9">
    <location>
        <begin position="57"/>
        <end position="113"/>
    </location>
</feature>
<evidence type="ECO:0000256" key="8">
    <source>
        <dbReference type="ARBA" id="ARBA00023014"/>
    </source>
</evidence>
<proteinExistence type="inferred from homology"/>
<dbReference type="GO" id="GO:0016491">
    <property type="term" value="F:oxidoreductase activity"/>
    <property type="evidence" value="ECO:0007669"/>
    <property type="project" value="UniProtKB-KW"/>
</dbReference>
<dbReference type="PROSITE" id="PS51318">
    <property type="entry name" value="TAT"/>
    <property type="match status" value="1"/>
</dbReference>
<dbReference type="InterPro" id="IPR050612">
    <property type="entry name" value="Prok_Mopterin_Oxidored"/>
</dbReference>